<proteinExistence type="predicted"/>
<gene>
    <name evidence="2" type="ORF">D910_11067</name>
</gene>
<name>U4UUB1_DENPD</name>
<organism evidence="2 3">
    <name type="scientific">Dendroctonus ponderosae</name>
    <name type="common">Mountain pine beetle</name>
    <dbReference type="NCBI Taxonomy" id="77166"/>
    <lineage>
        <taxon>Eukaryota</taxon>
        <taxon>Metazoa</taxon>
        <taxon>Ecdysozoa</taxon>
        <taxon>Arthropoda</taxon>
        <taxon>Hexapoda</taxon>
        <taxon>Insecta</taxon>
        <taxon>Pterygota</taxon>
        <taxon>Neoptera</taxon>
        <taxon>Endopterygota</taxon>
        <taxon>Coleoptera</taxon>
        <taxon>Polyphaga</taxon>
        <taxon>Cucujiformia</taxon>
        <taxon>Curculionidae</taxon>
        <taxon>Scolytinae</taxon>
        <taxon>Dendroctonus</taxon>
    </lineage>
</organism>
<sequence length="74" mass="8101">MLTDEQIIDSVTSSTALSDNEKDDDLGETYSTVNTNAVPTISEMTKKCQKLGIFYNHAKFLIISGSPFVILKTA</sequence>
<dbReference type="EMBL" id="KB632373">
    <property type="protein sequence ID" value="ERL93781.1"/>
    <property type="molecule type" value="Genomic_DNA"/>
</dbReference>
<dbReference type="AlphaFoldDB" id="U4UUB1"/>
<evidence type="ECO:0000313" key="3">
    <source>
        <dbReference type="Proteomes" id="UP000030742"/>
    </source>
</evidence>
<dbReference type="Proteomes" id="UP000030742">
    <property type="component" value="Unassembled WGS sequence"/>
</dbReference>
<reference evidence="2 3" key="1">
    <citation type="journal article" date="2013" name="Genome Biol.">
        <title>Draft genome of the mountain pine beetle, Dendroctonus ponderosae Hopkins, a major forest pest.</title>
        <authorList>
            <person name="Keeling C.I."/>
            <person name="Yuen M.M."/>
            <person name="Liao N.Y."/>
            <person name="Docking T.R."/>
            <person name="Chan S.K."/>
            <person name="Taylor G.A."/>
            <person name="Palmquist D.L."/>
            <person name="Jackman S.D."/>
            <person name="Nguyen A."/>
            <person name="Li M."/>
            <person name="Henderson H."/>
            <person name="Janes J.K."/>
            <person name="Zhao Y."/>
            <person name="Pandoh P."/>
            <person name="Moore R."/>
            <person name="Sperling F.A."/>
            <person name="Huber D.P."/>
            <person name="Birol I."/>
            <person name="Jones S.J."/>
            <person name="Bohlmann J."/>
        </authorList>
    </citation>
    <scope>NUCLEOTIDE SEQUENCE</scope>
</reference>
<accession>U4UUB1</accession>
<feature type="compositionally biased region" description="Polar residues" evidence="1">
    <location>
        <begin position="9"/>
        <end position="18"/>
    </location>
</feature>
<feature type="region of interest" description="Disordered" evidence="1">
    <location>
        <begin position="1"/>
        <end position="29"/>
    </location>
</feature>
<protein>
    <submittedName>
        <fullName evidence="2">Uncharacterized protein</fullName>
    </submittedName>
</protein>
<evidence type="ECO:0000313" key="2">
    <source>
        <dbReference type="EMBL" id="ERL93781.1"/>
    </source>
</evidence>
<evidence type="ECO:0000256" key="1">
    <source>
        <dbReference type="SAM" id="MobiDB-lite"/>
    </source>
</evidence>